<dbReference type="InterPro" id="IPR049166">
    <property type="entry name" value="GH39_cat"/>
</dbReference>
<dbReference type="Pfam" id="PF01229">
    <property type="entry name" value="Glyco_hydro_39"/>
    <property type="match status" value="1"/>
</dbReference>
<dbReference type="PANTHER" id="PTHR12631:SF10">
    <property type="entry name" value="BETA-XYLOSIDASE-LIKE PROTEIN-RELATED"/>
    <property type="match status" value="1"/>
</dbReference>
<reference evidence="5 6" key="1">
    <citation type="journal article" date="2016" name="J. Microbiol.">
        <title>Dankookia rubra gen. nov., sp. nov., an alphaproteobacterium isolated from sediment of a shallow stream.</title>
        <authorList>
            <person name="Kim W.H."/>
            <person name="Kim D.H."/>
            <person name="Kang K."/>
            <person name="Ahn T.Y."/>
        </authorList>
    </citation>
    <scope>NUCLEOTIDE SEQUENCE [LARGE SCALE GENOMIC DNA]</scope>
    <source>
        <strain evidence="5 6">JCM30602</strain>
    </source>
</reference>
<evidence type="ECO:0000259" key="4">
    <source>
        <dbReference type="Pfam" id="PF01229"/>
    </source>
</evidence>
<keyword evidence="2" id="KW-0378">Hydrolase</keyword>
<evidence type="ECO:0000313" key="6">
    <source>
        <dbReference type="Proteomes" id="UP000295096"/>
    </source>
</evidence>
<dbReference type="AlphaFoldDB" id="A0A4R5QAQ3"/>
<protein>
    <recommendedName>
        <fullName evidence="4">Glycosyl hydrolases family 39 N-terminal catalytic domain-containing protein</fullName>
    </recommendedName>
</protein>
<evidence type="ECO:0000256" key="2">
    <source>
        <dbReference type="ARBA" id="ARBA00022801"/>
    </source>
</evidence>
<dbReference type="Gene3D" id="2.60.40.10">
    <property type="entry name" value="Immunoglobulins"/>
    <property type="match status" value="1"/>
</dbReference>
<evidence type="ECO:0000313" key="5">
    <source>
        <dbReference type="EMBL" id="TDH59317.1"/>
    </source>
</evidence>
<evidence type="ECO:0000256" key="3">
    <source>
        <dbReference type="ARBA" id="ARBA00023295"/>
    </source>
</evidence>
<sequence length="650" mass="69908">MSATVRSCSRSMVATASRKRGSARMRAMVAAAVMAFPVGLSGRSPARRAAGVKPGKEGIMPGRRAVLAGLAAAGLAPGSVSAKGSLGTFRRGDFDMVGVFDIDWLVEPRMVRMLDAMAASPGAFGAVRVFGVLNAGEREATFPVSSGSTWPAPDAPMDFAAPLAALEALVSRGLVPFLPLAFFPAAVSPRPIDPPADFGRWQVLIRGFLDAAVARFGAAEVARWWLEVWNEPNMPPFWGGGFDRYLEFYRATAAAVRDAGHAVRLGGPVIAWMPDEGPALMRRFLEFLRDEPGLPCDFLSYHRKGVWVEAEGAPRIARLVEAAEATAAMARALVPGRRLALVNDEADMKVGFDAPYAPRLDERFPSWLAASAIAHAALSLRHGQRFLAAADNANQHLVRAPFDGRRALFTRTAAGPEDLLKLPVFGFYEMLRLLGDRVLSIEPGPAFYAMTTAGEAGIAALLTLQEGTARRLRWEASDIPWPRANLAVFRIDGRRSNAFAAAGREMPGRVDAAAARRLRRVAELGVQAPLRPGLVPRGGRVALDLDLSPHATLLVWLTPFDPAPPAAPAGLGAEPRGGDLLLRWQPDRSPGFYAYELRRRAGAGPWRRIAPMPLRGAEWVDTAPPAGPLEYRLRAVSASGLRSAAVTLRR</sequence>
<keyword evidence="6" id="KW-1185">Reference proteome</keyword>
<comment type="similarity">
    <text evidence="1">Belongs to the glycosyl hydrolase 39 family.</text>
</comment>
<name>A0A4R5QAQ3_9PROT</name>
<organism evidence="5 6">
    <name type="scientific">Dankookia rubra</name>
    <dbReference type="NCBI Taxonomy" id="1442381"/>
    <lineage>
        <taxon>Bacteria</taxon>
        <taxon>Pseudomonadati</taxon>
        <taxon>Pseudomonadota</taxon>
        <taxon>Alphaproteobacteria</taxon>
        <taxon>Acetobacterales</taxon>
        <taxon>Roseomonadaceae</taxon>
        <taxon>Dankookia</taxon>
    </lineage>
</organism>
<keyword evidence="3" id="KW-0326">Glycosidase</keyword>
<dbReference type="InterPro" id="IPR013783">
    <property type="entry name" value="Ig-like_fold"/>
</dbReference>
<evidence type="ECO:0000256" key="1">
    <source>
        <dbReference type="ARBA" id="ARBA00008875"/>
    </source>
</evidence>
<dbReference type="InterPro" id="IPR051923">
    <property type="entry name" value="Glycosyl_Hydrolase_39"/>
</dbReference>
<accession>A0A4R5QAQ3</accession>
<dbReference type="Proteomes" id="UP000295096">
    <property type="component" value="Unassembled WGS sequence"/>
</dbReference>
<dbReference type="SUPFAM" id="SSF51445">
    <property type="entry name" value="(Trans)glycosidases"/>
    <property type="match status" value="1"/>
</dbReference>
<dbReference type="OrthoDB" id="9815836at2"/>
<proteinExistence type="inferred from homology"/>
<dbReference type="InterPro" id="IPR017853">
    <property type="entry name" value="GH"/>
</dbReference>
<comment type="caution">
    <text evidence="5">The sequence shown here is derived from an EMBL/GenBank/DDBJ whole genome shotgun (WGS) entry which is preliminary data.</text>
</comment>
<dbReference type="Gene3D" id="3.20.20.80">
    <property type="entry name" value="Glycosidases"/>
    <property type="match status" value="1"/>
</dbReference>
<dbReference type="GO" id="GO:0004553">
    <property type="term" value="F:hydrolase activity, hydrolyzing O-glycosyl compounds"/>
    <property type="evidence" value="ECO:0007669"/>
    <property type="project" value="TreeGrafter"/>
</dbReference>
<dbReference type="PANTHER" id="PTHR12631">
    <property type="entry name" value="ALPHA-L-IDURONIDASE"/>
    <property type="match status" value="1"/>
</dbReference>
<dbReference type="EMBL" id="SMSJ01000071">
    <property type="protein sequence ID" value="TDH59317.1"/>
    <property type="molecule type" value="Genomic_DNA"/>
</dbReference>
<feature type="domain" description="Glycosyl hydrolases family 39 N-terminal catalytic" evidence="4">
    <location>
        <begin position="166"/>
        <end position="439"/>
    </location>
</feature>
<gene>
    <name evidence="5" type="ORF">E2C06_28020</name>
</gene>